<evidence type="ECO:0000259" key="1">
    <source>
        <dbReference type="Pfam" id="PF07238"/>
    </source>
</evidence>
<protein>
    <submittedName>
        <fullName evidence="2">PilZ domain-containing protein</fullName>
    </submittedName>
</protein>
<proteinExistence type="predicted"/>
<dbReference type="Proteomes" id="UP001595456">
    <property type="component" value="Unassembled WGS sequence"/>
</dbReference>
<reference evidence="3" key="1">
    <citation type="journal article" date="2019" name="Int. J. Syst. Evol. Microbiol.">
        <title>The Global Catalogue of Microorganisms (GCM) 10K type strain sequencing project: providing services to taxonomists for standard genome sequencing and annotation.</title>
        <authorList>
            <consortium name="The Broad Institute Genomics Platform"/>
            <consortium name="The Broad Institute Genome Sequencing Center for Infectious Disease"/>
            <person name="Wu L."/>
            <person name="Ma J."/>
        </authorList>
    </citation>
    <scope>NUCLEOTIDE SEQUENCE [LARGE SCALE GENOMIC DNA]</scope>
    <source>
        <strain evidence="3">KCTC 52607</strain>
    </source>
</reference>
<sequence>MISSRISDIAGKLMATIRFSTGGAQELEVLDLSHGGCMVDRRRAVAEPGSRVLVKLPGLSYQPGEVVWVEDAHAGIAFEQPLHEAVLDHLRRTLHIAPKAA</sequence>
<accession>A0ABV7E6W8</accession>
<name>A0ABV7E6W8_9SPHN</name>
<comment type="caution">
    <text evidence="2">The sequence shown here is derived from an EMBL/GenBank/DDBJ whole genome shotgun (WGS) entry which is preliminary data.</text>
</comment>
<evidence type="ECO:0000313" key="3">
    <source>
        <dbReference type="Proteomes" id="UP001595456"/>
    </source>
</evidence>
<dbReference type="SUPFAM" id="SSF141371">
    <property type="entry name" value="PilZ domain-like"/>
    <property type="match status" value="1"/>
</dbReference>
<evidence type="ECO:0000313" key="2">
    <source>
        <dbReference type="EMBL" id="MFC3097306.1"/>
    </source>
</evidence>
<dbReference type="EMBL" id="JBHRST010000008">
    <property type="protein sequence ID" value="MFC3097306.1"/>
    <property type="molecule type" value="Genomic_DNA"/>
</dbReference>
<keyword evidence="3" id="KW-1185">Reference proteome</keyword>
<gene>
    <name evidence="2" type="ORF">ACFODU_05760</name>
</gene>
<dbReference type="Pfam" id="PF07238">
    <property type="entry name" value="PilZ"/>
    <property type="match status" value="1"/>
</dbReference>
<feature type="domain" description="PilZ" evidence="1">
    <location>
        <begin position="21"/>
        <end position="92"/>
    </location>
</feature>
<dbReference type="RefSeq" id="WP_336926064.1">
    <property type="nucleotide sequence ID" value="NZ_JBANRO010000006.1"/>
</dbReference>
<dbReference type="InterPro" id="IPR009875">
    <property type="entry name" value="PilZ_domain"/>
</dbReference>
<organism evidence="2 3">
    <name type="scientific">Alteraurantiacibacter palmitatis</name>
    <dbReference type="NCBI Taxonomy" id="2054628"/>
    <lineage>
        <taxon>Bacteria</taxon>
        <taxon>Pseudomonadati</taxon>
        <taxon>Pseudomonadota</taxon>
        <taxon>Alphaproteobacteria</taxon>
        <taxon>Sphingomonadales</taxon>
        <taxon>Erythrobacteraceae</taxon>
        <taxon>Alteraurantiacibacter</taxon>
    </lineage>
</organism>